<keyword evidence="2" id="KW-1185">Reference proteome</keyword>
<proteinExistence type="predicted"/>
<organism evidence="1 2">
    <name type="scientific">Alligator mississippiensis</name>
    <name type="common">American alligator</name>
    <dbReference type="NCBI Taxonomy" id="8496"/>
    <lineage>
        <taxon>Eukaryota</taxon>
        <taxon>Metazoa</taxon>
        <taxon>Chordata</taxon>
        <taxon>Craniata</taxon>
        <taxon>Vertebrata</taxon>
        <taxon>Euteleostomi</taxon>
        <taxon>Archelosauria</taxon>
        <taxon>Archosauria</taxon>
        <taxon>Crocodylia</taxon>
        <taxon>Alligatoridae</taxon>
        <taxon>Alligatorinae</taxon>
        <taxon>Alligator</taxon>
    </lineage>
</organism>
<sequence length="96" mass="10771">MALIVHMLGGRQMMKLSDAWRLNIFPSRFLLFLCSTASYCIFRLEVTYLELTIPMVLKIGMLGPPHMSSSCENLALPSTMKVSSLCHCQRKLPGHG</sequence>
<protein>
    <submittedName>
        <fullName evidence="1">Uncharacterized protein</fullName>
    </submittedName>
</protein>
<reference evidence="1 2" key="1">
    <citation type="journal article" date="2012" name="Genome Biol.">
        <title>Sequencing three crocodilian genomes to illuminate the evolution of archosaurs and amniotes.</title>
        <authorList>
            <person name="St John J.A."/>
            <person name="Braun E.L."/>
            <person name="Isberg S.R."/>
            <person name="Miles L.G."/>
            <person name="Chong A.Y."/>
            <person name="Gongora J."/>
            <person name="Dalzell P."/>
            <person name="Moran C."/>
            <person name="Bed'hom B."/>
            <person name="Abzhanov A."/>
            <person name="Burgess S.C."/>
            <person name="Cooksey A.M."/>
            <person name="Castoe T.A."/>
            <person name="Crawford N.G."/>
            <person name="Densmore L.D."/>
            <person name="Drew J.C."/>
            <person name="Edwards S.V."/>
            <person name="Faircloth B.C."/>
            <person name="Fujita M.K."/>
            <person name="Greenwold M.J."/>
            <person name="Hoffmann F.G."/>
            <person name="Howard J.M."/>
            <person name="Iguchi T."/>
            <person name="Janes D.E."/>
            <person name="Khan S.Y."/>
            <person name="Kohno S."/>
            <person name="de Koning A.J."/>
            <person name="Lance S.L."/>
            <person name="McCarthy F.M."/>
            <person name="McCormack J.E."/>
            <person name="Merchant M.E."/>
            <person name="Peterson D.G."/>
            <person name="Pollock D.D."/>
            <person name="Pourmand N."/>
            <person name="Raney B.J."/>
            <person name="Roessler K.A."/>
            <person name="Sanford J.R."/>
            <person name="Sawyer R.H."/>
            <person name="Schmidt C.J."/>
            <person name="Triplett E.W."/>
            <person name="Tuberville T.D."/>
            <person name="Venegas-Anaya M."/>
            <person name="Howard J.T."/>
            <person name="Jarvis E.D."/>
            <person name="Guillette L.J.Jr."/>
            <person name="Glenn T.C."/>
            <person name="Green R.E."/>
            <person name="Ray D.A."/>
        </authorList>
    </citation>
    <scope>NUCLEOTIDE SEQUENCE [LARGE SCALE GENOMIC DNA]</scope>
    <source>
        <strain evidence="1">KSC_2009_1</strain>
    </source>
</reference>
<gene>
    <name evidence="1" type="ORF">Y1Q_0001063</name>
</gene>
<accession>A0A151NEH7</accession>
<dbReference type="AlphaFoldDB" id="A0A151NEH7"/>
<dbReference type="EMBL" id="AKHW03003207">
    <property type="protein sequence ID" value="KYO35184.1"/>
    <property type="molecule type" value="Genomic_DNA"/>
</dbReference>
<evidence type="ECO:0000313" key="2">
    <source>
        <dbReference type="Proteomes" id="UP000050525"/>
    </source>
</evidence>
<name>A0A151NEH7_ALLMI</name>
<evidence type="ECO:0000313" key="1">
    <source>
        <dbReference type="EMBL" id="KYO35184.1"/>
    </source>
</evidence>
<dbReference type="Proteomes" id="UP000050525">
    <property type="component" value="Unassembled WGS sequence"/>
</dbReference>
<comment type="caution">
    <text evidence="1">The sequence shown here is derived from an EMBL/GenBank/DDBJ whole genome shotgun (WGS) entry which is preliminary data.</text>
</comment>